<dbReference type="Gene3D" id="3.90.25.10">
    <property type="entry name" value="UDP-galactose 4-epimerase, domain 1"/>
    <property type="match status" value="1"/>
</dbReference>
<proteinExistence type="predicted"/>
<dbReference type="InterPro" id="IPR036291">
    <property type="entry name" value="NAD(P)-bd_dom_sf"/>
</dbReference>
<dbReference type="STRING" id="1150625.Q75_14730"/>
<accession>A0A147K519</accession>
<feature type="domain" description="NAD(P)-binding" evidence="1">
    <location>
        <begin position="15"/>
        <end position="331"/>
    </location>
</feature>
<dbReference type="RefSeq" id="WP_059351787.1">
    <property type="nucleotide sequence ID" value="NZ_LDYG01000048.1"/>
</dbReference>
<dbReference type="EMBL" id="LDYG01000048">
    <property type="protein sequence ID" value="KUP04702.1"/>
    <property type="molecule type" value="Genomic_DNA"/>
</dbReference>
<dbReference type="SUPFAM" id="SSF51735">
    <property type="entry name" value="NAD(P)-binding Rossmann-fold domains"/>
    <property type="match status" value="1"/>
</dbReference>
<gene>
    <name evidence="2" type="ORF">Q75_14730</name>
</gene>
<dbReference type="InterPro" id="IPR013445">
    <property type="entry name" value="CDP_4_6_deHydtase"/>
</dbReference>
<dbReference type="Gene3D" id="3.40.50.720">
    <property type="entry name" value="NAD(P)-binding Rossmann-like Domain"/>
    <property type="match status" value="1"/>
</dbReference>
<dbReference type="PANTHER" id="PTHR43000">
    <property type="entry name" value="DTDP-D-GLUCOSE 4,6-DEHYDRATASE-RELATED"/>
    <property type="match status" value="1"/>
</dbReference>
<dbReference type="CDD" id="cd05252">
    <property type="entry name" value="CDP_GD_SDR_e"/>
    <property type="match status" value="1"/>
</dbReference>
<dbReference type="AlphaFoldDB" id="A0A147K519"/>
<evidence type="ECO:0000259" key="1">
    <source>
        <dbReference type="Pfam" id="PF16363"/>
    </source>
</evidence>
<organism evidence="2 3">
    <name type="scientific">Bacillus coahuilensis p1.1.43</name>
    <dbReference type="NCBI Taxonomy" id="1150625"/>
    <lineage>
        <taxon>Bacteria</taxon>
        <taxon>Bacillati</taxon>
        <taxon>Bacillota</taxon>
        <taxon>Bacilli</taxon>
        <taxon>Bacillales</taxon>
        <taxon>Bacillaceae</taxon>
        <taxon>Bacillus</taxon>
    </lineage>
</organism>
<dbReference type="Proteomes" id="UP000074108">
    <property type="component" value="Unassembled WGS sequence"/>
</dbReference>
<protein>
    <submittedName>
        <fullName evidence="2">CDP-glucose 4,6-dehydratase</fullName>
    </submittedName>
</protein>
<keyword evidence="3" id="KW-1185">Reference proteome</keyword>
<evidence type="ECO:0000313" key="2">
    <source>
        <dbReference type="EMBL" id="KUP04702.1"/>
    </source>
</evidence>
<comment type="caution">
    <text evidence="2">The sequence shown here is derived from an EMBL/GenBank/DDBJ whole genome shotgun (WGS) entry which is preliminary data.</text>
</comment>
<dbReference type="PATRIC" id="fig|1150625.3.peg.3082"/>
<dbReference type="NCBIfam" id="TIGR02622">
    <property type="entry name" value="CDP_4_6_dhtase"/>
    <property type="match status" value="1"/>
</dbReference>
<reference evidence="2 3" key="1">
    <citation type="journal article" date="2016" name="Front. Microbiol.">
        <title>Microevolution Analysis of Bacillus coahuilensis Unveils Differences in Phosphorus Acquisition Strategies and Their Regulation.</title>
        <authorList>
            <person name="Gomez-Lunar Z."/>
            <person name="Hernandez-Gonzalez I."/>
            <person name="Rodriguez-Torres M.D."/>
            <person name="Souza V."/>
            <person name="Olmedo-Alvarez G."/>
        </authorList>
    </citation>
    <scope>NUCLEOTIDE SEQUENCE [LARGE SCALE GENOMIC DNA]</scope>
    <source>
        <strain evidence="3">p1.1.43</strain>
    </source>
</reference>
<sequence>MLQDELSIFKDKTVLVTGHTGFKGSWLTLWLLELGAKVVGYARNPVTEKDLFVVSGIGKEIIDIRGDIRNKSQLAKVFDKYQPEFVFHLAAQPLVKYSYDHPGETYEVNVMGTLNVLECLKNCDSCKVGVFVTSDKCYENKEWTWGYRENDPMGGYDPYSSSKGCCELLISSYERSFFNTSQLAAHGKVIASVRAGNVIGGGDWSPDRLIPDCIRSLEKGSPIEIRSPHAVRPWQHVLEPLSGYLLLAAKLWSQKTAFSGGWNFGPERESIVSVETITESLLACWGSGERKCIKISNPAHEANFLSLDISKAINLLGWVPKWDYQEAIEKTVDWYKQYKTANMREYSIMQIQEYYNY</sequence>
<dbReference type="Pfam" id="PF16363">
    <property type="entry name" value="GDP_Man_Dehyd"/>
    <property type="match status" value="1"/>
</dbReference>
<evidence type="ECO:0000313" key="3">
    <source>
        <dbReference type="Proteomes" id="UP000074108"/>
    </source>
</evidence>
<name>A0A147K519_9BACI</name>
<dbReference type="InterPro" id="IPR016040">
    <property type="entry name" value="NAD(P)-bd_dom"/>
</dbReference>